<evidence type="ECO:0000313" key="2">
    <source>
        <dbReference type="EMBL" id="AFP42221.1"/>
    </source>
</evidence>
<dbReference type="Proteomes" id="UP000006158">
    <property type="component" value="Chromosome"/>
</dbReference>
<dbReference type="EMBL" id="CP001663">
    <property type="protein sequence ID" value="AFP42221.1"/>
    <property type="molecule type" value="Genomic_DNA"/>
</dbReference>
<dbReference type="Pfam" id="PF00535">
    <property type="entry name" value="Glycos_transf_2"/>
    <property type="match status" value="1"/>
</dbReference>
<dbReference type="PANTHER" id="PTHR43685">
    <property type="entry name" value="GLYCOSYLTRANSFERASE"/>
    <property type="match status" value="1"/>
</dbReference>
<dbReference type="PANTHER" id="PTHR43685:SF2">
    <property type="entry name" value="GLYCOSYLTRANSFERASE 2-LIKE DOMAIN-CONTAINING PROTEIN"/>
    <property type="match status" value="1"/>
</dbReference>
<reference evidence="2 3" key="2">
    <citation type="journal article" date="2009" name="Genome Res.">
        <title>Ortho-proteogenomics: multiple proteomes investigation through orthology and a new MS-based protocol.</title>
        <authorList>
            <person name="Gallien S."/>
            <person name="Perrodou E."/>
            <person name="Carapito C."/>
            <person name="Deshayes C."/>
            <person name="Reyrat J.M."/>
            <person name="Van Dorsselaer A."/>
            <person name="Poch O."/>
            <person name="Schaeffer C."/>
            <person name="Lecompte O."/>
        </authorList>
    </citation>
    <scope>NUCLEOTIDE SEQUENCE [LARGE SCALE GENOMIC DNA]</scope>
    <source>
        <strain evidence="3">ATCC 700084 / mc(2)155</strain>
    </source>
</reference>
<dbReference type="GO" id="GO:0016740">
    <property type="term" value="F:transferase activity"/>
    <property type="evidence" value="ECO:0007669"/>
    <property type="project" value="UniProtKB-KW"/>
</dbReference>
<keyword evidence="2" id="KW-0808">Transferase</keyword>
<dbReference type="InterPro" id="IPR029044">
    <property type="entry name" value="Nucleotide-diphossugar_trans"/>
</dbReference>
<dbReference type="PATRIC" id="fig|246196.56.peg.5908"/>
<evidence type="ECO:0000313" key="3">
    <source>
        <dbReference type="Proteomes" id="UP000006158"/>
    </source>
</evidence>
<reference evidence="2 3" key="1">
    <citation type="journal article" date="2007" name="Genome Biol.">
        <title>Interrupted coding sequences in Mycobacterium smegmatis: authentic mutations or sequencing errors?</title>
        <authorList>
            <person name="Deshayes C."/>
            <person name="Perrodou E."/>
            <person name="Gallien S."/>
            <person name="Euphrasie D."/>
            <person name="Schaeffer C."/>
            <person name="Van-Dorsselaer A."/>
            <person name="Poch O."/>
            <person name="Lecompte O."/>
            <person name="Reyrat J.M."/>
        </authorList>
    </citation>
    <scope>NUCLEOTIDE SEQUENCE [LARGE SCALE GENOMIC DNA]</scope>
    <source>
        <strain evidence="3">ATCC 700084 / mc(2)155</strain>
    </source>
</reference>
<organism evidence="2 3">
    <name type="scientific">Mycolicibacterium smegmatis (strain ATCC 700084 / mc(2)155)</name>
    <name type="common">Mycobacterium smegmatis</name>
    <dbReference type="NCBI Taxonomy" id="246196"/>
    <lineage>
        <taxon>Bacteria</taxon>
        <taxon>Bacillati</taxon>
        <taxon>Actinomycetota</taxon>
        <taxon>Actinomycetes</taxon>
        <taxon>Mycobacteriales</taxon>
        <taxon>Mycobacteriaceae</taxon>
        <taxon>Mycolicibacterium</taxon>
    </lineage>
</organism>
<dbReference type="CDD" id="cd00761">
    <property type="entry name" value="Glyco_tranf_GTA_type"/>
    <property type="match status" value="1"/>
</dbReference>
<protein>
    <submittedName>
        <fullName evidence="2">Glycosyl transferase family 2</fullName>
    </submittedName>
</protein>
<dbReference type="AlphaFoldDB" id="I7GF65"/>
<proteinExistence type="predicted"/>
<name>I7GF65_MYCS2</name>
<evidence type="ECO:0000259" key="1">
    <source>
        <dbReference type="Pfam" id="PF00535"/>
    </source>
</evidence>
<accession>I7GF65</accession>
<sequence>MAVQHDSYLRVHRVVVLRHSLSWEAGPVRRAMRPSISVVIATIGRRSLAYAVQSTLDQTYPVDEILVVAEPEAQVSVPDDNRIKILTAPPGHGPARSRQLGIDEARGTVIALLDDDDLWQPAKLARQLAAVEDFDDDHWIVSSRMVVQGPGDRRRIWPRRLITPGEAVAEYLFRCERLGFGNASLQTSTLCFPAALARSIPWGAAFDQPHDEPSWLIRVQRTIPDLRVVHLPESLSIYNVQGRSVSRDTTDRTDIYIRWGLHHLASESPRVLGDYLCTSPVSAAVSAGSLGGVARAMWSAVRKGRPGVVALTYGVLNAVRIVVRRLIAVVRR</sequence>
<dbReference type="Gene3D" id="3.90.550.10">
    <property type="entry name" value="Spore Coat Polysaccharide Biosynthesis Protein SpsA, Chain A"/>
    <property type="match status" value="1"/>
</dbReference>
<dbReference type="SUPFAM" id="SSF53448">
    <property type="entry name" value="Nucleotide-diphospho-sugar transferases"/>
    <property type="match status" value="1"/>
</dbReference>
<dbReference type="KEGG" id="msg:MSMEI_5788"/>
<dbReference type="InterPro" id="IPR001173">
    <property type="entry name" value="Glyco_trans_2-like"/>
</dbReference>
<gene>
    <name evidence="2" type="ordered locus">MSMEI_5788</name>
</gene>
<feature type="domain" description="Glycosyltransferase 2-like" evidence="1">
    <location>
        <begin position="37"/>
        <end position="158"/>
    </location>
</feature>
<dbReference type="InterPro" id="IPR050834">
    <property type="entry name" value="Glycosyltransf_2"/>
</dbReference>